<dbReference type="EMBL" id="CAFBNO010000018">
    <property type="protein sequence ID" value="CAB4953412.1"/>
    <property type="molecule type" value="Genomic_DNA"/>
</dbReference>
<dbReference type="SUPFAM" id="SSF51445">
    <property type="entry name" value="(Trans)glycosidases"/>
    <property type="match status" value="1"/>
</dbReference>
<dbReference type="AlphaFoldDB" id="A0A6J7KGW3"/>
<protein>
    <submittedName>
        <fullName evidence="4">Unannotated protein</fullName>
    </submittedName>
</protein>
<dbReference type="GO" id="GO:0005975">
    <property type="term" value="P:carbohydrate metabolic process"/>
    <property type="evidence" value="ECO:0007669"/>
    <property type="project" value="InterPro"/>
</dbReference>
<dbReference type="Gene3D" id="3.90.400.10">
    <property type="entry name" value="Oligo-1,6-glucosidase, Domain 2"/>
    <property type="match status" value="1"/>
</dbReference>
<dbReference type="InterPro" id="IPR017853">
    <property type="entry name" value="GH"/>
</dbReference>
<dbReference type="Gene3D" id="3.20.20.80">
    <property type="entry name" value="Glycosidases"/>
    <property type="match status" value="1"/>
</dbReference>
<dbReference type="GO" id="GO:0016798">
    <property type="term" value="F:hydrolase activity, acting on glycosyl bonds"/>
    <property type="evidence" value="ECO:0007669"/>
    <property type="project" value="UniProtKB-KW"/>
</dbReference>
<evidence type="ECO:0000259" key="3">
    <source>
        <dbReference type="SMART" id="SM00642"/>
    </source>
</evidence>
<dbReference type="PANTHER" id="PTHR10357:SF210">
    <property type="entry name" value="MALTODEXTRIN GLUCOSIDASE"/>
    <property type="match status" value="1"/>
</dbReference>
<organism evidence="4">
    <name type="scientific">freshwater metagenome</name>
    <dbReference type="NCBI Taxonomy" id="449393"/>
    <lineage>
        <taxon>unclassified sequences</taxon>
        <taxon>metagenomes</taxon>
        <taxon>ecological metagenomes</taxon>
    </lineage>
</organism>
<sequence length="441" mass="50329">MKLEQVKASTLDFVRKGAIYQIFPDRFARDESVPADRELVKWGTEPTPQNFFGGNLRGVEQKLDYLADLRVGNIYFNPIFDAPSNHRYDTKSYFEIDPLLGTKEDLRSLTAAGSTLGIGVILDGVFNHSGRELPEFLAAKAGDLAWRDFFTIYPDGSYQTFGGTEFMPKFNTSNPEVIDYFARVIRHWDDFGVAGWRLDVPYKFADGFMSQLRTKTRDLSSAQYFVAEAWNEWSFATDFEAVQNYRTGNRILDYVHKHSADSEDFILDIIRWCGSWGDFSVLPHFVDSHDTMRFATACEGSRESWELGFALHMLVPGVPVLFSGTELALEGANDPHCRLTYPSALNAEQRSALDYSKPWVQLRGQSKALSHGGVEVHELKNHAILFERRYDDEAIEILVNTGWHDELLLSNVGGQWFDRNQQQVNLGDTVPKRSLYWRRAN</sequence>
<accession>A0A6J7KGW3</accession>
<name>A0A6J7KGW3_9ZZZZ</name>
<evidence type="ECO:0000313" key="4">
    <source>
        <dbReference type="EMBL" id="CAB4953412.1"/>
    </source>
</evidence>
<evidence type="ECO:0000256" key="1">
    <source>
        <dbReference type="ARBA" id="ARBA00022801"/>
    </source>
</evidence>
<evidence type="ECO:0000256" key="2">
    <source>
        <dbReference type="ARBA" id="ARBA00023295"/>
    </source>
</evidence>
<proteinExistence type="predicted"/>
<reference evidence="4" key="1">
    <citation type="submission" date="2020-05" db="EMBL/GenBank/DDBJ databases">
        <authorList>
            <person name="Chiriac C."/>
            <person name="Salcher M."/>
            <person name="Ghai R."/>
            <person name="Kavagutti S V."/>
        </authorList>
    </citation>
    <scope>NUCLEOTIDE SEQUENCE</scope>
</reference>
<dbReference type="InterPro" id="IPR045857">
    <property type="entry name" value="O16G_dom_2"/>
</dbReference>
<dbReference type="Pfam" id="PF00128">
    <property type="entry name" value="Alpha-amylase"/>
    <property type="match status" value="1"/>
</dbReference>
<dbReference type="SMART" id="SM00642">
    <property type="entry name" value="Aamy"/>
    <property type="match status" value="1"/>
</dbReference>
<keyword evidence="1" id="KW-0378">Hydrolase</keyword>
<keyword evidence="2" id="KW-0326">Glycosidase</keyword>
<gene>
    <name evidence="4" type="ORF">UFOPK3837_00585</name>
</gene>
<dbReference type="PANTHER" id="PTHR10357">
    <property type="entry name" value="ALPHA-AMYLASE FAMILY MEMBER"/>
    <property type="match status" value="1"/>
</dbReference>
<dbReference type="InterPro" id="IPR006047">
    <property type="entry name" value="GH13_cat_dom"/>
</dbReference>
<feature type="domain" description="Glycosyl hydrolase family 13 catalytic" evidence="3">
    <location>
        <begin position="21"/>
        <end position="363"/>
    </location>
</feature>